<feature type="domain" description="Rieske" evidence="13">
    <location>
        <begin position="179"/>
        <end position="271"/>
    </location>
</feature>
<dbReference type="PROSITE" id="PS51296">
    <property type="entry name" value="RIESKE"/>
    <property type="match status" value="1"/>
</dbReference>
<keyword evidence="3" id="KW-0812">Transmembrane</keyword>
<comment type="caution">
    <text evidence="14">The sequence shown here is derived from an EMBL/GenBank/DDBJ whole genome shotgun (WGS) entry which is preliminary data.</text>
</comment>
<comment type="similarity">
    <text evidence="2">Belongs to the Rieske iron-sulfur protein family.</text>
</comment>
<evidence type="ECO:0000256" key="4">
    <source>
        <dbReference type="ARBA" id="ARBA00022714"/>
    </source>
</evidence>
<dbReference type="Gene3D" id="1.20.5.270">
    <property type="entry name" value="Ubiquinol cytochrome reductase, transmembrane domain"/>
    <property type="match status" value="1"/>
</dbReference>
<protein>
    <recommendedName>
        <fullName evidence="11">Cytochrome b-c1 complex subunit Rieske, mitochondrial</fullName>
        <ecNumber evidence="11">7.1.1.8</ecNumber>
    </recommendedName>
</protein>
<dbReference type="InterPro" id="IPR006317">
    <property type="entry name" value="Ubiquinol_cyt_c_Rdtase_Fe-S-su"/>
</dbReference>
<keyword evidence="12" id="KW-0679">Respiratory chain</keyword>
<proteinExistence type="inferred from homology"/>
<keyword evidence="7" id="KW-0408">Iron</keyword>
<evidence type="ECO:0000256" key="2">
    <source>
        <dbReference type="ARBA" id="ARBA00010651"/>
    </source>
</evidence>
<dbReference type="GO" id="GO:0046872">
    <property type="term" value="F:metal ion binding"/>
    <property type="evidence" value="ECO:0007669"/>
    <property type="project" value="UniProtKB-KW"/>
</dbReference>
<dbReference type="SUPFAM" id="SSF50022">
    <property type="entry name" value="ISP domain"/>
    <property type="match status" value="1"/>
</dbReference>
<sequence length="273" mass="29958">MNLVKKTSSLGNLLKASSYVNVYPLPSDTILVVPEKEVALSSPKYSLNSYNLYSISPSPKGLRAIAGVSVPSQYRFLHTDVKYPDFSNFRRDSTKDPTVPASEHADKRRAFTYFNTAGGLLFTALAAKTVVVKGIKYFDWNQDVCALGVSEINIANIAEGKSITFKWQGKPLFIKHRTPLEIEAAQSTPVESLRDPETDESRCKNPKWLICLGVCTHLGCVPLHNKGENVGGFFCPCHGSHYDAAGRVTNGPAPTNLEIPNYSFKDETTLVVG</sequence>
<keyword evidence="4" id="KW-0001">2Fe-2S</keyword>
<dbReference type="InterPro" id="IPR004192">
    <property type="entry name" value="Rieske_TM"/>
</dbReference>
<dbReference type="EMBL" id="JBBCAQ010000008">
    <property type="protein sequence ID" value="KAK7602457.1"/>
    <property type="molecule type" value="Genomic_DNA"/>
</dbReference>
<reference evidence="14 15" key="1">
    <citation type="submission" date="2024-03" db="EMBL/GenBank/DDBJ databases">
        <title>Adaptation during the transition from Ophiocordyceps entomopathogen to insect associate is accompanied by gene loss and intensified selection.</title>
        <authorList>
            <person name="Ward C.M."/>
            <person name="Onetto C.A."/>
            <person name="Borneman A.R."/>
        </authorList>
    </citation>
    <scope>NUCLEOTIDE SEQUENCE [LARGE SCALE GENOMIC DNA]</scope>
    <source>
        <strain evidence="14">AWRI1</strain>
        <tissue evidence="14">Single Adult Female</tissue>
    </source>
</reference>
<comment type="subcellular location">
    <subcellularLocation>
        <location evidence="1">Membrane</location>
        <topology evidence="1">Single-pass membrane protein</topology>
    </subcellularLocation>
    <subcellularLocation>
        <location evidence="12">Mitochondrion inner membrane</location>
    </subcellularLocation>
</comment>
<keyword evidence="11" id="KW-0813">Transport</keyword>
<comment type="miscellaneous">
    <text evidence="11">The Rieske protein is a high potential 2Fe-2S protein.</text>
</comment>
<dbReference type="InterPro" id="IPR036922">
    <property type="entry name" value="Rieske_2Fe-2S_sf"/>
</dbReference>
<evidence type="ECO:0000256" key="8">
    <source>
        <dbReference type="ARBA" id="ARBA00023014"/>
    </source>
</evidence>
<dbReference type="CDD" id="cd03470">
    <property type="entry name" value="Rieske_cytochrome_bc1"/>
    <property type="match status" value="1"/>
</dbReference>
<dbReference type="PRINTS" id="PR00162">
    <property type="entry name" value="RIESKE"/>
</dbReference>
<dbReference type="Proteomes" id="UP001367676">
    <property type="component" value="Unassembled WGS sequence"/>
</dbReference>
<evidence type="ECO:0000256" key="12">
    <source>
        <dbReference type="RuleBase" id="RU004495"/>
    </source>
</evidence>
<dbReference type="EC" id="7.1.1.8" evidence="11"/>
<dbReference type="PANTHER" id="PTHR10134">
    <property type="entry name" value="CYTOCHROME B-C1 COMPLEX SUBUNIT RIESKE, MITOCHONDRIAL"/>
    <property type="match status" value="1"/>
</dbReference>
<evidence type="ECO:0000256" key="3">
    <source>
        <dbReference type="ARBA" id="ARBA00022692"/>
    </source>
</evidence>
<dbReference type="FunFam" id="2.102.10.10:FF:000001">
    <property type="entry name" value="Cytochrome b-c1 complex subunit Rieske, mitochondrial"/>
    <property type="match status" value="1"/>
</dbReference>
<name>A0AAN9TRA3_9HEMI</name>
<dbReference type="Pfam" id="PF00355">
    <property type="entry name" value="Rieske"/>
    <property type="match status" value="1"/>
</dbReference>
<keyword evidence="6" id="KW-1133">Transmembrane helix</keyword>
<dbReference type="InterPro" id="IPR017941">
    <property type="entry name" value="Rieske_2Fe-2S"/>
</dbReference>
<dbReference type="InterPro" id="IPR037008">
    <property type="entry name" value="bc1_Rieske_TM_sf"/>
</dbReference>
<keyword evidence="5" id="KW-0479">Metal-binding</keyword>
<evidence type="ECO:0000313" key="15">
    <source>
        <dbReference type="Proteomes" id="UP001367676"/>
    </source>
</evidence>
<dbReference type="GO" id="GO:0051537">
    <property type="term" value="F:2 iron, 2 sulfur cluster binding"/>
    <property type="evidence" value="ECO:0007669"/>
    <property type="project" value="UniProtKB-KW"/>
</dbReference>
<dbReference type="InterPro" id="IPR005805">
    <property type="entry name" value="Rieske_Fe-S_prot_C"/>
</dbReference>
<dbReference type="SUPFAM" id="SSF81502">
    <property type="entry name" value="ISP transmembrane anchor"/>
    <property type="match status" value="1"/>
</dbReference>
<evidence type="ECO:0000256" key="11">
    <source>
        <dbReference type="RuleBase" id="RU004494"/>
    </source>
</evidence>
<keyword evidence="8" id="KW-0411">Iron-sulfur</keyword>
<evidence type="ECO:0000256" key="9">
    <source>
        <dbReference type="ARBA" id="ARBA00023136"/>
    </source>
</evidence>
<evidence type="ECO:0000256" key="6">
    <source>
        <dbReference type="ARBA" id="ARBA00022989"/>
    </source>
</evidence>
<dbReference type="GO" id="GO:0005743">
    <property type="term" value="C:mitochondrial inner membrane"/>
    <property type="evidence" value="ECO:0007669"/>
    <property type="project" value="UniProtKB-SubCell"/>
</dbReference>
<keyword evidence="10" id="KW-1015">Disulfide bond</keyword>
<dbReference type="AlphaFoldDB" id="A0AAN9TRA3"/>
<comment type="cofactor">
    <cofactor evidence="11">
        <name>[2Fe-2S] cluster</name>
        <dbReference type="ChEBI" id="CHEBI:190135"/>
    </cofactor>
    <text evidence="11">Binds 1 [2Fe-2S] cluster per subunit.</text>
</comment>
<accession>A0AAN9TRA3</accession>
<evidence type="ECO:0000256" key="10">
    <source>
        <dbReference type="ARBA" id="ARBA00023157"/>
    </source>
</evidence>
<dbReference type="Gene3D" id="2.102.10.10">
    <property type="entry name" value="Rieske [2Fe-2S] iron-sulphur domain"/>
    <property type="match status" value="1"/>
</dbReference>
<evidence type="ECO:0000256" key="5">
    <source>
        <dbReference type="ARBA" id="ARBA00022723"/>
    </source>
</evidence>
<keyword evidence="12" id="KW-0496">Mitochondrion</keyword>
<dbReference type="GO" id="GO:0008121">
    <property type="term" value="F:quinol-cytochrome-c reductase activity"/>
    <property type="evidence" value="ECO:0007669"/>
    <property type="project" value="UniProtKB-EC"/>
</dbReference>
<keyword evidence="11" id="KW-0249">Electron transport</keyword>
<dbReference type="InterPro" id="IPR014349">
    <property type="entry name" value="Rieske_Fe-S_prot"/>
</dbReference>
<evidence type="ECO:0000256" key="1">
    <source>
        <dbReference type="ARBA" id="ARBA00004167"/>
    </source>
</evidence>
<evidence type="ECO:0000313" key="14">
    <source>
        <dbReference type="EMBL" id="KAK7602457.1"/>
    </source>
</evidence>
<gene>
    <name evidence="14" type="ORF">V9T40_008046</name>
</gene>
<comment type="catalytic activity">
    <reaction evidence="11">
        <text>a quinol + 2 Fe(III)-[cytochrome c](out) = a quinone + 2 Fe(II)-[cytochrome c](out) + 2 H(+)(out)</text>
        <dbReference type="Rhea" id="RHEA:11484"/>
        <dbReference type="Rhea" id="RHEA-COMP:10350"/>
        <dbReference type="Rhea" id="RHEA-COMP:14399"/>
        <dbReference type="ChEBI" id="CHEBI:15378"/>
        <dbReference type="ChEBI" id="CHEBI:24646"/>
        <dbReference type="ChEBI" id="CHEBI:29033"/>
        <dbReference type="ChEBI" id="CHEBI:29034"/>
        <dbReference type="ChEBI" id="CHEBI:132124"/>
        <dbReference type="EC" id="7.1.1.8"/>
    </reaction>
</comment>
<evidence type="ECO:0000259" key="13">
    <source>
        <dbReference type="PROSITE" id="PS51296"/>
    </source>
</evidence>
<organism evidence="14 15">
    <name type="scientific">Parthenolecanium corni</name>
    <dbReference type="NCBI Taxonomy" id="536013"/>
    <lineage>
        <taxon>Eukaryota</taxon>
        <taxon>Metazoa</taxon>
        <taxon>Ecdysozoa</taxon>
        <taxon>Arthropoda</taxon>
        <taxon>Hexapoda</taxon>
        <taxon>Insecta</taxon>
        <taxon>Pterygota</taxon>
        <taxon>Neoptera</taxon>
        <taxon>Paraneoptera</taxon>
        <taxon>Hemiptera</taxon>
        <taxon>Sternorrhyncha</taxon>
        <taxon>Coccoidea</taxon>
        <taxon>Coccidae</taxon>
        <taxon>Parthenolecanium</taxon>
    </lineage>
</organism>
<keyword evidence="15" id="KW-1185">Reference proteome</keyword>
<dbReference type="Pfam" id="PF02921">
    <property type="entry name" value="UCR_TM"/>
    <property type="match status" value="1"/>
</dbReference>
<evidence type="ECO:0000256" key="7">
    <source>
        <dbReference type="ARBA" id="ARBA00023004"/>
    </source>
</evidence>
<dbReference type="NCBIfam" id="TIGR01416">
    <property type="entry name" value="Rieske_proteo"/>
    <property type="match status" value="1"/>
</dbReference>
<keyword evidence="9" id="KW-0472">Membrane</keyword>